<feature type="domain" description="ABC transporter" evidence="7">
    <location>
        <begin position="47"/>
        <end position="86"/>
    </location>
</feature>
<keyword evidence="5" id="KW-0472">Membrane</keyword>
<protein>
    <submittedName>
        <fullName evidence="9">ATP-binding cassette domain-containing protein</fullName>
    </submittedName>
</protein>
<dbReference type="Proteomes" id="UP000345527">
    <property type="component" value="Unassembled WGS sequence"/>
</dbReference>
<gene>
    <name evidence="9" type="ORF">EM848_10370</name>
    <name evidence="8" type="ORF">EMO90_11285</name>
</gene>
<dbReference type="OrthoDB" id="5296765at2"/>
<dbReference type="InterPro" id="IPR050388">
    <property type="entry name" value="ABC_Ni/Peptide_Import"/>
</dbReference>
<evidence type="ECO:0000256" key="2">
    <source>
        <dbReference type="ARBA" id="ARBA00005417"/>
    </source>
</evidence>
<evidence type="ECO:0000313" key="11">
    <source>
        <dbReference type="Proteomes" id="UP000374630"/>
    </source>
</evidence>
<evidence type="ECO:0000256" key="6">
    <source>
        <dbReference type="SAM" id="MobiDB-lite"/>
    </source>
</evidence>
<keyword evidence="9" id="KW-0067">ATP-binding</keyword>
<keyword evidence="9" id="KW-0547">Nucleotide-binding</keyword>
<evidence type="ECO:0000256" key="5">
    <source>
        <dbReference type="ARBA" id="ARBA00023136"/>
    </source>
</evidence>
<comment type="subcellular location">
    <subcellularLocation>
        <location evidence="1">Membrane</location>
    </subcellularLocation>
</comment>
<reference evidence="10 11" key="1">
    <citation type="journal article" date="2019" name="Syst. Appl. Microbiol.">
        <title>Characterization of Bifidobacterium species in feaces of the Egyptian fruit bat: Description of B. vespertilionis sp. nov. and B. rousetti sp. nov.</title>
        <authorList>
            <person name="Modesto M."/>
            <person name="Satti M."/>
            <person name="Watanabe K."/>
            <person name="Puglisi E."/>
            <person name="Morelli L."/>
            <person name="Huang C.-H."/>
            <person name="Liou J.-S."/>
            <person name="Miyashita M."/>
            <person name="Tamura T."/>
            <person name="Saito S."/>
            <person name="Mori K."/>
            <person name="Huang L."/>
            <person name="Sciavilla P."/>
            <person name="Sandri C."/>
            <person name="Spiezio C."/>
            <person name="Vitali F."/>
            <person name="Cavalieri D."/>
            <person name="Perpetuini G."/>
            <person name="Tofalo R."/>
            <person name="Bonetti A."/>
            <person name="Arita M."/>
            <person name="Mattarelli P."/>
        </authorList>
    </citation>
    <scope>NUCLEOTIDE SEQUENCE [LARGE SCALE GENOMIC DNA]</scope>
    <source>
        <strain evidence="8 11">RST16</strain>
        <strain evidence="9 10">RST8</strain>
    </source>
</reference>
<evidence type="ECO:0000256" key="3">
    <source>
        <dbReference type="ARBA" id="ARBA00022448"/>
    </source>
</evidence>
<dbReference type="SUPFAM" id="SSF52540">
    <property type="entry name" value="P-loop containing nucleoside triphosphate hydrolases"/>
    <property type="match status" value="1"/>
</dbReference>
<dbReference type="GO" id="GO:0005524">
    <property type="term" value="F:ATP binding"/>
    <property type="evidence" value="ECO:0007669"/>
    <property type="project" value="UniProtKB-KW"/>
</dbReference>
<name>A0A5J5DXZ6_9BIFI</name>
<dbReference type="InterPro" id="IPR027417">
    <property type="entry name" value="P-loop_NTPase"/>
</dbReference>
<keyword evidence="3" id="KW-0813">Transport</keyword>
<dbReference type="Proteomes" id="UP000374630">
    <property type="component" value="Unassembled WGS sequence"/>
</dbReference>
<accession>A0A5J5DXZ6</accession>
<feature type="region of interest" description="Disordered" evidence="6">
    <location>
        <begin position="1"/>
        <end position="20"/>
    </location>
</feature>
<dbReference type="PANTHER" id="PTHR43297:SF2">
    <property type="entry name" value="DIPEPTIDE TRANSPORT ATP-BINDING PROTEIN DPPD"/>
    <property type="match status" value="1"/>
</dbReference>
<dbReference type="EMBL" id="RZOA01000025">
    <property type="protein sequence ID" value="KAA8821784.1"/>
    <property type="molecule type" value="Genomic_DNA"/>
</dbReference>
<sequence length="151" mass="15164">MSGETITPAGPIVPGHAVPGDSAPLDPVPAVRVKGLRVAIGGAEIIHGVDLTIPRDATVAVVGESGSGKSVTAKALSGLLPERARVSGDYALFGEPIDLAAESGRGVRCGAARSCGCRRIRSPRLTRCAPAGGRSPMACVLARPVAGRPVV</sequence>
<dbReference type="GO" id="GO:0016887">
    <property type="term" value="F:ATP hydrolysis activity"/>
    <property type="evidence" value="ECO:0007669"/>
    <property type="project" value="InterPro"/>
</dbReference>
<dbReference type="Gene3D" id="3.40.50.300">
    <property type="entry name" value="P-loop containing nucleotide triphosphate hydrolases"/>
    <property type="match status" value="1"/>
</dbReference>
<keyword evidence="4" id="KW-1003">Cell membrane</keyword>
<evidence type="ECO:0000313" key="8">
    <source>
        <dbReference type="EMBL" id="KAA8816692.1"/>
    </source>
</evidence>
<dbReference type="InterPro" id="IPR003439">
    <property type="entry name" value="ABC_transporter-like_ATP-bd"/>
</dbReference>
<evidence type="ECO:0000259" key="7">
    <source>
        <dbReference type="Pfam" id="PF00005"/>
    </source>
</evidence>
<dbReference type="RefSeq" id="WP_150354853.1">
    <property type="nucleotide sequence ID" value="NZ_RZNZ01000021.1"/>
</dbReference>
<dbReference type="GO" id="GO:0016020">
    <property type="term" value="C:membrane"/>
    <property type="evidence" value="ECO:0007669"/>
    <property type="project" value="UniProtKB-SubCell"/>
</dbReference>
<dbReference type="AlphaFoldDB" id="A0A5J5DXZ6"/>
<keyword evidence="11" id="KW-1185">Reference proteome</keyword>
<evidence type="ECO:0000256" key="4">
    <source>
        <dbReference type="ARBA" id="ARBA00022475"/>
    </source>
</evidence>
<comment type="similarity">
    <text evidence="2">Belongs to the ABC transporter superfamily.</text>
</comment>
<evidence type="ECO:0000313" key="9">
    <source>
        <dbReference type="EMBL" id="KAA8821784.1"/>
    </source>
</evidence>
<proteinExistence type="inferred from homology"/>
<dbReference type="Pfam" id="PF00005">
    <property type="entry name" value="ABC_tran"/>
    <property type="match status" value="1"/>
</dbReference>
<organism evidence="9 10">
    <name type="scientific">Bifidobacterium vespertilionis</name>
    <dbReference type="NCBI Taxonomy" id="2562524"/>
    <lineage>
        <taxon>Bacteria</taxon>
        <taxon>Bacillati</taxon>
        <taxon>Actinomycetota</taxon>
        <taxon>Actinomycetes</taxon>
        <taxon>Bifidobacteriales</taxon>
        <taxon>Bifidobacteriaceae</taxon>
        <taxon>Bifidobacterium</taxon>
    </lineage>
</organism>
<dbReference type="EMBL" id="RZNZ01000021">
    <property type="protein sequence ID" value="KAA8816692.1"/>
    <property type="molecule type" value="Genomic_DNA"/>
</dbReference>
<comment type="caution">
    <text evidence="9">The sequence shown here is derived from an EMBL/GenBank/DDBJ whole genome shotgun (WGS) entry which is preliminary data.</text>
</comment>
<dbReference type="PANTHER" id="PTHR43297">
    <property type="entry name" value="OLIGOPEPTIDE TRANSPORT ATP-BINDING PROTEIN APPD"/>
    <property type="match status" value="1"/>
</dbReference>
<evidence type="ECO:0000256" key="1">
    <source>
        <dbReference type="ARBA" id="ARBA00004370"/>
    </source>
</evidence>
<evidence type="ECO:0000313" key="10">
    <source>
        <dbReference type="Proteomes" id="UP000345527"/>
    </source>
</evidence>